<reference evidence="8 9" key="1">
    <citation type="submission" date="2018-03" db="EMBL/GenBank/DDBJ databases">
        <authorList>
            <person name="Keele B.F."/>
        </authorList>
    </citation>
    <scope>NUCLEOTIDE SEQUENCE [LARGE SCALE GENOMIC DNA]</scope>
    <source>
        <strain evidence="8 9">CeCT 8812</strain>
    </source>
</reference>
<evidence type="ECO:0000256" key="5">
    <source>
        <dbReference type="ARBA" id="ARBA00022989"/>
    </source>
</evidence>
<dbReference type="OrthoDB" id="9779817at2"/>
<evidence type="ECO:0000256" key="3">
    <source>
        <dbReference type="ARBA" id="ARBA00022475"/>
    </source>
</evidence>
<dbReference type="PRINTS" id="PR00953">
    <property type="entry name" value="TYPE3IMRPROT"/>
</dbReference>
<evidence type="ECO:0000256" key="7">
    <source>
        <dbReference type="SAM" id="Phobius"/>
    </source>
</evidence>
<evidence type="ECO:0000256" key="1">
    <source>
        <dbReference type="ARBA" id="ARBA00004651"/>
    </source>
</evidence>
<keyword evidence="4 7" id="KW-0812">Transmembrane</keyword>
<accession>A0A2R8A9F6</accession>
<proteinExistence type="inferred from homology"/>
<comment type="subcellular location">
    <subcellularLocation>
        <location evidence="1">Cell membrane</location>
        <topology evidence="1">Multi-pass membrane protein</topology>
    </subcellularLocation>
</comment>
<sequence length="253" mass="25489">METAVITFAALQDGLALGILVFARVAAIAALLPGFGGQGIPARVRIAVALSFTMITAPLIPMPQLSISLAVLGAEIAVGVLIGLGLRLLVMALQFAGSIAAQSTSIAQILGAGATPDPLPAMGNILVLAGITLALAAGLHLRVVEAIVLSYRFVPAGIMPGGDAVAEWGLSHVARAFQLGFTLSAPFLVAGLAYNLALGAINRAMPQLMVAFVGAPAITGGGIALLMLSAPALLTAWHEVLQDQLTAPLGLAP</sequence>
<dbReference type="PANTHER" id="PTHR30065">
    <property type="entry name" value="FLAGELLAR BIOSYNTHETIC PROTEIN FLIR"/>
    <property type="match status" value="1"/>
</dbReference>
<keyword evidence="3" id="KW-1003">Cell membrane</keyword>
<evidence type="ECO:0000256" key="2">
    <source>
        <dbReference type="ARBA" id="ARBA00009772"/>
    </source>
</evidence>
<keyword evidence="5 7" id="KW-1133">Transmembrane helix</keyword>
<keyword evidence="9" id="KW-1185">Reference proteome</keyword>
<feature type="transmembrane region" description="Helical" evidence="7">
    <location>
        <begin position="44"/>
        <end position="61"/>
    </location>
</feature>
<evidence type="ECO:0008006" key="10">
    <source>
        <dbReference type="Google" id="ProtNLM"/>
    </source>
</evidence>
<feature type="transmembrane region" description="Helical" evidence="7">
    <location>
        <begin position="67"/>
        <end position="90"/>
    </location>
</feature>
<protein>
    <recommendedName>
        <fullName evidence="10">Flagellar biosynthetic protein FliR</fullName>
    </recommendedName>
</protein>
<feature type="transmembrane region" description="Helical" evidence="7">
    <location>
        <begin position="176"/>
        <end position="196"/>
    </location>
</feature>
<dbReference type="Pfam" id="PF01311">
    <property type="entry name" value="Bac_export_1"/>
    <property type="match status" value="1"/>
</dbReference>
<dbReference type="AlphaFoldDB" id="A0A2R8A9F6"/>
<dbReference type="PANTHER" id="PTHR30065:SF8">
    <property type="entry name" value="FLAGELLAR BIOSYNTHETIC PROTEIN FLIR"/>
    <property type="match status" value="1"/>
</dbReference>
<comment type="similarity">
    <text evidence="2">Belongs to the FliR/MopE/SpaR family.</text>
</comment>
<dbReference type="InterPro" id="IPR002010">
    <property type="entry name" value="T3SS_IM_R"/>
</dbReference>
<feature type="transmembrane region" description="Helical" evidence="7">
    <location>
        <begin position="208"/>
        <end position="234"/>
    </location>
</feature>
<keyword evidence="6 7" id="KW-0472">Membrane</keyword>
<name>A0A2R8A9F6_9RHOB</name>
<dbReference type="RefSeq" id="WP_108781622.1">
    <property type="nucleotide sequence ID" value="NZ_OMKW01000002.1"/>
</dbReference>
<dbReference type="EMBL" id="OMKW01000002">
    <property type="protein sequence ID" value="SPF28867.1"/>
    <property type="molecule type" value="Genomic_DNA"/>
</dbReference>
<dbReference type="Proteomes" id="UP000244932">
    <property type="component" value="Unassembled WGS sequence"/>
</dbReference>
<feature type="transmembrane region" description="Helical" evidence="7">
    <location>
        <begin position="125"/>
        <end position="143"/>
    </location>
</feature>
<evidence type="ECO:0000256" key="6">
    <source>
        <dbReference type="ARBA" id="ARBA00023136"/>
    </source>
</evidence>
<evidence type="ECO:0000256" key="4">
    <source>
        <dbReference type="ARBA" id="ARBA00022692"/>
    </source>
</evidence>
<gene>
    <name evidence="8" type="ORF">POI8812_01170</name>
</gene>
<evidence type="ECO:0000313" key="9">
    <source>
        <dbReference type="Proteomes" id="UP000244932"/>
    </source>
</evidence>
<dbReference type="GO" id="GO:0005886">
    <property type="term" value="C:plasma membrane"/>
    <property type="evidence" value="ECO:0007669"/>
    <property type="project" value="UniProtKB-SubCell"/>
</dbReference>
<dbReference type="GO" id="GO:0006605">
    <property type="term" value="P:protein targeting"/>
    <property type="evidence" value="ECO:0007669"/>
    <property type="project" value="InterPro"/>
</dbReference>
<feature type="transmembrane region" description="Helical" evidence="7">
    <location>
        <begin position="15"/>
        <end position="32"/>
    </location>
</feature>
<evidence type="ECO:0000313" key="8">
    <source>
        <dbReference type="EMBL" id="SPF28867.1"/>
    </source>
</evidence>
<organism evidence="8 9">
    <name type="scientific">Pontivivens insulae</name>
    <dbReference type="NCBI Taxonomy" id="1639689"/>
    <lineage>
        <taxon>Bacteria</taxon>
        <taxon>Pseudomonadati</taxon>
        <taxon>Pseudomonadota</taxon>
        <taxon>Alphaproteobacteria</taxon>
        <taxon>Rhodobacterales</taxon>
        <taxon>Paracoccaceae</taxon>
        <taxon>Pontivivens</taxon>
    </lineage>
</organism>